<dbReference type="AlphaFoldDB" id="A0AAD7VZA9"/>
<organism evidence="5 6">
    <name type="scientific">Aldrovandia affinis</name>
    <dbReference type="NCBI Taxonomy" id="143900"/>
    <lineage>
        <taxon>Eukaryota</taxon>
        <taxon>Metazoa</taxon>
        <taxon>Chordata</taxon>
        <taxon>Craniata</taxon>
        <taxon>Vertebrata</taxon>
        <taxon>Euteleostomi</taxon>
        <taxon>Actinopterygii</taxon>
        <taxon>Neopterygii</taxon>
        <taxon>Teleostei</taxon>
        <taxon>Notacanthiformes</taxon>
        <taxon>Halosauridae</taxon>
        <taxon>Aldrovandia</taxon>
    </lineage>
</organism>
<evidence type="ECO:0000256" key="2">
    <source>
        <dbReference type="SAM" id="MobiDB-lite"/>
    </source>
</evidence>
<gene>
    <name evidence="5" type="ORF">AAFF_G00334180</name>
</gene>
<feature type="region of interest" description="Disordered" evidence="2">
    <location>
        <begin position="73"/>
        <end position="92"/>
    </location>
</feature>
<dbReference type="InterPro" id="IPR035892">
    <property type="entry name" value="C2_domain_sf"/>
</dbReference>
<comment type="similarity">
    <text evidence="1">Belongs to the PI3/PI4-kinase family.</text>
</comment>
<evidence type="ECO:0000256" key="3">
    <source>
        <dbReference type="SAM" id="SignalP"/>
    </source>
</evidence>
<dbReference type="EMBL" id="JAINUG010000518">
    <property type="protein sequence ID" value="KAJ8366995.1"/>
    <property type="molecule type" value="Genomic_DNA"/>
</dbReference>
<evidence type="ECO:0000313" key="6">
    <source>
        <dbReference type="Proteomes" id="UP001221898"/>
    </source>
</evidence>
<feature type="chain" id="PRO_5042246316" description="C2 PI3K-type domain-containing protein" evidence="3">
    <location>
        <begin position="21"/>
        <end position="92"/>
    </location>
</feature>
<feature type="domain" description="C2 PI3K-type" evidence="4">
    <location>
        <begin position="1"/>
        <end position="92"/>
    </location>
</feature>
<dbReference type="PROSITE" id="PS51547">
    <property type="entry name" value="C2_PI3K"/>
    <property type="match status" value="1"/>
</dbReference>
<dbReference type="SUPFAM" id="SSF49562">
    <property type="entry name" value="C2 domain (Calcium/lipid-binding domain, CaLB)"/>
    <property type="match status" value="1"/>
</dbReference>
<dbReference type="Proteomes" id="UP001221898">
    <property type="component" value="Unassembled WGS sequence"/>
</dbReference>
<comment type="caution">
    <text evidence="5">The sequence shown here is derived from an EMBL/GenBank/DDBJ whole genome shotgun (WGS) entry which is preliminary data.</text>
</comment>
<dbReference type="Gene3D" id="2.60.40.150">
    <property type="entry name" value="C2 domain"/>
    <property type="match status" value="1"/>
</dbReference>
<evidence type="ECO:0000256" key="1">
    <source>
        <dbReference type="PROSITE-ProRule" id="PRU00880"/>
    </source>
</evidence>
<feature type="signal peptide" evidence="3">
    <location>
        <begin position="1"/>
        <end position="20"/>
    </location>
</feature>
<protein>
    <recommendedName>
        <fullName evidence="4">C2 PI3K-type domain-containing protein</fullName>
    </recommendedName>
</protein>
<evidence type="ECO:0000313" key="5">
    <source>
        <dbReference type="EMBL" id="KAJ8366995.1"/>
    </source>
</evidence>
<reference evidence="5" key="1">
    <citation type="journal article" date="2023" name="Science">
        <title>Genome structures resolve the early diversification of teleost fishes.</title>
        <authorList>
            <person name="Parey E."/>
            <person name="Louis A."/>
            <person name="Montfort J."/>
            <person name="Bouchez O."/>
            <person name="Roques C."/>
            <person name="Iampietro C."/>
            <person name="Lluch J."/>
            <person name="Castinel A."/>
            <person name="Donnadieu C."/>
            <person name="Desvignes T."/>
            <person name="Floi Bucao C."/>
            <person name="Jouanno E."/>
            <person name="Wen M."/>
            <person name="Mejri S."/>
            <person name="Dirks R."/>
            <person name="Jansen H."/>
            <person name="Henkel C."/>
            <person name="Chen W.J."/>
            <person name="Zahm M."/>
            <person name="Cabau C."/>
            <person name="Klopp C."/>
            <person name="Thompson A.W."/>
            <person name="Robinson-Rechavi M."/>
            <person name="Braasch I."/>
            <person name="Lecointre G."/>
            <person name="Bobe J."/>
            <person name="Postlethwait J.H."/>
            <person name="Berthelot C."/>
            <person name="Roest Crollius H."/>
            <person name="Guiguen Y."/>
        </authorList>
    </citation>
    <scope>NUCLEOTIDE SEQUENCE</scope>
    <source>
        <strain evidence="5">NC1722</strain>
    </source>
</reference>
<accession>A0AAD7VZA9</accession>
<sequence>MMVLYIICFQLVIQAGLFHGGELLCKMVTSNKVSMGSEPLCDQKLEFDISVGDLPHMARLCFALYAVIKKSKKPAPQRRREGCPIAMTLPTA</sequence>
<dbReference type="InterPro" id="IPR002420">
    <property type="entry name" value="PI3K-type_C2_dom"/>
</dbReference>
<dbReference type="Pfam" id="PF00792">
    <property type="entry name" value="PI3K_C2"/>
    <property type="match status" value="1"/>
</dbReference>
<evidence type="ECO:0000259" key="4">
    <source>
        <dbReference type="PROSITE" id="PS51547"/>
    </source>
</evidence>
<proteinExistence type="inferred from homology"/>
<name>A0AAD7VZA9_9TELE</name>
<keyword evidence="3" id="KW-0732">Signal</keyword>
<keyword evidence="6" id="KW-1185">Reference proteome</keyword>